<evidence type="ECO:0000256" key="4">
    <source>
        <dbReference type="ARBA" id="ARBA00022737"/>
    </source>
</evidence>
<dbReference type="Pfam" id="PF25144">
    <property type="entry name" value="Zn_ribbon_IFT122"/>
    <property type="match status" value="1"/>
</dbReference>
<feature type="repeat" description="WD" evidence="7">
    <location>
        <begin position="35"/>
        <end position="67"/>
    </location>
</feature>
<dbReference type="SMART" id="SM00320">
    <property type="entry name" value="WD40"/>
    <property type="match status" value="6"/>
</dbReference>
<dbReference type="PROSITE" id="PS50294">
    <property type="entry name" value="WD_REPEATS_REGION"/>
    <property type="match status" value="1"/>
</dbReference>
<evidence type="ECO:0000256" key="8">
    <source>
        <dbReference type="SAM" id="MobiDB-lite"/>
    </source>
</evidence>
<feature type="compositionally biased region" description="Acidic residues" evidence="8">
    <location>
        <begin position="1061"/>
        <end position="1075"/>
    </location>
</feature>
<feature type="domain" description="IFT122 first beta-propeller" evidence="10">
    <location>
        <begin position="173"/>
        <end position="275"/>
    </location>
</feature>
<proteinExistence type="predicted"/>
<feature type="domain" description="IFT122 second beta-propeller" evidence="9">
    <location>
        <begin position="281"/>
        <end position="533"/>
    </location>
</feature>
<dbReference type="InterPro" id="IPR036322">
    <property type="entry name" value="WD40_repeat_dom_sf"/>
</dbReference>
<dbReference type="RefSeq" id="XP_009013772.1">
    <property type="nucleotide sequence ID" value="XM_009015524.1"/>
</dbReference>
<protein>
    <recommendedName>
        <fullName evidence="2">Intraflagellar transport protein 122 homolog</fullName>
    </recommendedName>
</protein>
<keyword evidence="3 7" id="KW-0853">WD repeat</keyword>
<feature type="domain" description="Intraflagellar transport protein 122 homolog TPR" evidence="12">
    <location>
        <begin position="542"/>
        <end position="922"/>
    </location>
</feature>
<keyword evidence="6" id="KW-0966">Cell projection</keyword>
<dbReference type="Pfam" id="PF23381">
    <property type="entry name" value="Beta-prop_IFT122_1st"/>
    <property type="match status" value="2"/>
</dbReference>
<evidence type="ECO:0000313" key="13">
    <source>
        <dbReference type="EMBL" id="ESO07983.1"/>
    </source>
</evidence>
<dbReference type="GeneID" id="20215146"/>
<dbReference type="InterPro" id="IPR056152">
    <property type="entry name" value="Beta-prop_IFT122_2nd"/>
</dbReference>
<evidence type="ECO:0000259" key="12">
    <source>
        <dbReference type="Pfam" id="PF25295"/>
    </source>
</evidence>
<evidence type="ECO:0000256" key="3">
    <source>
        <dbReference type="ARBA" id="ARBA00022574"/>
    </source>
</evidence>
<dbReference type="PROSITE" id="PS50082">
    <property type="entry name" value="WD_REPEATS_2"/>
    <property type="match status" value="1"/>
</dbReference>
<dbReference type="STRING" id="6412.T1G248"/>
<evidence type="ECO:0000259" key="11">
    <source>
        <dbReference type="Pfam" id="PF25144"/>
    </source>
</evidence>
<dbReference type="InterPro" id="IPR039857">
    <property type="entry name" value="Ift122/121"/>
</dbReference>
<keyword evidence="5" id="KW-0969">Cilium</keyword>
<dbReference type="HOGENOM" id="CLU_008896_0_0_1"/>
<evidence type="ECO:0000256" key="1">
    <source>
        <dbReference type="ARBA" id="ARBA00004138"/>
    </source>
</evidence>
<organism evidence="13">
    <name type="scientific">Helobdella robusta</name>
    <name type="common">Californian leech</name>
    <dbReference type="NCBI Taxonomy" id="6412"/>
    <lineage>
        <taxon>Eukaryota</taxon>
        <taxon>Metazoa</taxon>
        <taxon>Spiralia</taxon>
        <taxon>Lophotrochozoa</taxon>
        <taxon>Annelida</taxon>
        <taxon>Clitellata</taxon>
        <taxon>Hirudinea</taxon>
        <taxon>Rhynchobdellida</taxon>
        <taxon>Glossiphoniidae</taxon>
        <taxon>Helobdella</taxon>
    </lineage>
</organism>
<reference evidence="13" key="1">
    <citation type="journal article" date="2013" name="Nature">
        <title>Insights into bilaterian evolution from three spiralian genomes.</title>
        <authorList>
            <person name="Simakov O."/>
            <person name="Marletaz F."/>
            <person name="Cho S.J."/>
            <person name="Edsinger-Gonzales E."/>
            <person name="Havlak P."/>
            <person name="Hellsten U."/>
            <person name="Kuo D.H."/>
            <person name="Larsson T."/>
            <person name="Lv J."/>
            <person name="Arendt D."/>
            <person name="Savage R."/>
            <person name="Osoegawa K."/>
            <person name="de Jong P."/>
            <person name="Grimwood J."/>
            <person name="Chapman J.A."/>
            <person name="Shapiro H."/>
            <person name="Aerts A."/>
            <person name="Otillar R.P."/>
            <person name="Terry A.Y."/>
            <person name="Boore J.L."/>
            <person name="Grigoriev I.V."/>
            <person name="Lindberg D.R."/>
            <person name="Seaver E.C."/>
            <person name="Weisblat D.A."/>
            <person name="Putnam N.H."/>
            <person name="Rokhsar D.S."/>
        </authorList>
    </citation>
    <scope>NUCLEOTIDE SEQUENCE</scope>
</reference>
<dbReference type="InterPro" id="IPR056838">
    <property type="entry name" value="Zn_ribbon_IFT122"/>
</dbReference>
<dbReference type="SUPFAM" id="SSF50978">
    <property type="entry name" value="WD40 repeat-like"/>
    <property type="match status" value="2"/>
</dbReference>
<feature type="domain" description="IFT122 zinc ribbon" evidence="11">
    <location>
        <begin position="977"/>
        <end position="1020"/>
    </location>
</feature>
<name>V3VCK4_HELRO</name>
<dbReference type="OrthoDB" id="10255582at2759"/>
<dbReference type="EMBL" id="KB096134">
    <property type="protein sequence ID" value="ESO07983.1"/>
    <property type="molecule type" value="Genomic_DNA"/>
</dbReference>
<dbReference type="Gene3D" id="1.25.40.470">
    <property type="match status" value="1"/>
</dbReference>
<dbReference type="OMA" id="GDSFDTW"/>
<evidence type="ECO:0000256" key="7">
    <source>
        <dbReference type="PROSITE-ProRule" id="PRU00221"/>
    </source>
</evidence>
<evidence type="ECO:0000259" key="9">
    <source>
        <dbReference type="Pfam" id="PF23377"/>
    </source>
</evidence>
<sequence length="1172" mass="133346">LWDLCFSPDGSKLVTVGGNRVYVFDTSAGTLIQSLKGHTNNVVCTTFSKDGQLFASGSIDKSVIIWNAKFEGILKYTHDDPIVCLAFNPTKSLLISGSCNDIGFWSCDENKVNKCDQPGRVTCCSWTNDGQFVAIGCYNGVISIRNKMGEEKVVINRGQACPIWSIAWSPETENTDVLAVADWSQKLSFYQLSGKLLYKERDLGFDACFISWYGARGEFILIGGSNRKVNLYSKEGHFLTMIVEKQSWIWSAKKSPNSEFLALCGQDGCLSLQNLQIAQVHNYYRDRYTYRDNLTDVIVHHLLTDKKIRIKTKELIKKVALYQNKLLIQYSDTFLVYESPADNALSLQYKHCNKFNKKIDATIVMICSCNIITIIDRQITSLSFDGTRQNDWLLDSQVRYVKVVGGPIGREGLLVGLKNGKVMLIFLDNSFPVLLLTINGIVKGLDFNANRTLLAIVDEHNTCLVYDVRTKELLYQEPNANSVAWNTCFLEMLSFSFNGLLSIKSGNFPIQQQKQQGFVLSFDGPRIYCLTKTGVTNVAVPYSAILYQYIEKKSFKDAYKIGCLGVTDDDWRFLGQQSLENFDFEIARKSFVQIREIIYIDLVLEIEERVRRGEKNKKVILGDILALQGRYEEAADSYKAAGQPSKAIEMYTDLRMFNMTKDLLADDDGSVDKRALMSKQAAWATSLNDLKSAAEMYMSAGEMGKAIDIMGHNGWSDMLIEVTRKLDKGDRTNLLKCANFLKALKQYAYAAEIFENTGDIASLVKLQTETEMWDEAIETAHKHPEFKKEIHYAHAIWLAEKDLFEDAQKAFHKAGKEQEAILVLEQLTDNAVLEKRFQDASYYHWLLSMQFLDSAATAKKQTDLLKKFNEYQRKADIYYAYHVIQRRVEEPFTFHSQDSLFNISRYLTNRLANESLLGVSKVYILYTLVKQGRHLGAYKSARQAHEKFRSLLVPPMLQTLIDVDCLCIKSKPFNDAEELLPVCYHCSSTNPLLSKHGNVCVNCKHPFVFSFVYFETLPLIEFKLEDGLTDGEAMSLLELEAPQHSGKTVNRKRKDSKSGFDDDDDSNDGGDDEDDNGDDFCILEYLSSSKSTKAKPVVVNRNHLKKLSLTDVIICKWKNPLHFRYYKIAFTDVPIVKCDSCNRMFLKDDYELLMLQYGKCPFCRKAMEQQVQ</sequence>
<feature type="region of interest" description="Disordered" evidence="8">
    <location>
        <begin position="1047"/>
        <end position="1075"/>
    </location>
</feature>
<dbReference type="PANTHER" id="PTHR12764:SF4">
    <property type="entry name" value="INTRAFLAGELLAR TRANSPORT PROTEIN 122 HOMOLOG"/>
    <property type="match status" value="1"/>
</dbReference>
<gene>
    <name evidence="13" type="ORF">HELRODRAFT_75410</name>
</gene>
<dbReference type="InterPro" id="IPR056153">
    <property type="entry name" value="Beta-prop_IFT122_1st"/>
</dbReference>
<evidence type="ECO:0000259" key="10">
    <source>
        <dbReference type="Pfam" id="PF23381"/>
    </source>
</evidence>
<evidence type="ECO:0000256" key="2">
    <source>
        <dbReference type="ARBA" id="ARBA00019442"/>
    </source>
</evidence>
<accession>V3VCK4</accession>
<dbReference type="eggNOG" id="KOG1538">
    <property type="taxonomic scope" value="Eukaryota"/>
</dbReference>
<dbReference type="Gene3D" id="2.130.10.10">
    <property type="entry name" value="YVTN repeat-like/Quinoprotein amine dehydrogenase"/>
    <property type="match status" value="3"/>
</dbReference>
<evidence type="ECO:0000256" key="5">
    <source>
        <dbReference type="ARBA" id="ARBA00023069"/>
    </source>
</evidence>
<keyword evidence="4" id="KW-0677">Repeat</keyword>
<dbReference type="InterPro" id="IPR015943">
    <property type="entry name" value="WD40/YVTN_repeat-like_dom_sf"/>
</dbReference>
<evidence type="ECO:0000256" key="6">
    <source>
        <dbReference type="ARBA" id="ARBA00023273"/>
    </source>
</evidence>
<feature type="domain" description="IFT122 first beta-propeller" evidence="10">
    <location>
        <begin position="3"/>
        <end position="172"/>
    </location>
</feature>
<dbReference type="Pfam" id="PF25295">
    <property type="entry name" value="TPR_IFT122"/>
    <property type="match status" value="1"/>
</dbReference>
<dbReference type="Pfam" id="PF25143">
    <property type="entry name" value="Zn_ribbon_IFT122_C"/>
    <property type="match status" value="1"/>
</dbReference>
<comment type="subcellular location">
    <subcellularLocation>
        <location evidence="1">Cell projection</location>
        <location evidence="1">Cilium</location>
    </subcellularLocation>
</comment>
<feature type="non-terminal residue" evidence="13">
    <location>
        <position position="1"/>
    </location>
</feature>
<dbReference type="InterPro" id="IPR057411">
    <property type="entry name" value="TPR_IFT122"/>
</dbReference>
<dbReference type="PANTHER" id="PTHR12764">
    <property type="entry name" value="WD REPEAT DOMAIN-RELATED"/>
    <property type="match status" value="1"/>
</dbReference>
<dbReference type="InterPro" id="IPR001680">
    <property type="entry name" value="WD40_rpt"/>
</dbReference>
<dbReference type="Pfam" id="PF23377">
    <property type="entry name" value="Beta-prop_IFT122_2nd"/>
    <property type="match status" value="1"/>
</dbReference>